<evidence type="ECO:0000256" key="1">
    <source>
        <dbReference type="ARBA" id="ARBA00004651"/>
    </source>
</evidence>
<accession>A0A8J3NW82</accession>
<dbReference type="GO" id="GO:0005886">
    <property type="term" value="C:plasma membrane"/>
    <property type="evidence" value="ECO:0007669"/>
    <property type="project" value="UniProtKB-SubCell"/>
</dbReference>
<keyword evidence="6 8" id="KW-0472">Membrane</keyword>
<dbReference type="PANTHER" id="PTHR33406">
    <property type="entry name" value="MEMBRANE PROTEIN MJ1562-RELATED"/>
    <property type="match status" value="1"/>
</dbReference>
<keyword evidence="4 8" id="KW-0812">Transmembrane</keyword>
<evidence type="ECO:0000313" key="11">
    <source>
        <dbReference type="Proteomes" id="UP000659904"/>
    </source>
</evidence>
<proteinExistence type="inferred from homology"/>
<evidence type="ECO:0000256" key="3">
    <source>
        <dbReference type="ARBA" id="ARBA00022475"/>
    </source>
</evidence>
<feature type="domain" description="SSD" evidence="9">
    <location>
        <begin position="204"/>
        <end position="336"/>
    </location>
</feature>
<reference evidence="10 11" key="1">
    <citation type="submission" date="2021-01" db="EMBL/GenBank/DDBJ databases">
        <title>Whole genome shotgun sequence of Catellatospora citrea NBRC 14495.</title>
        <authorList>
            <person name="Komaki H."/>
            <person name="Tamura T."/>
        </authorList>
    </citation>
    <scope>NUCLEOTIDE SEQUENCE [LARGE SCALE GENOMIC DNA]</scope>
    <source>
        <strain evidence="10 11">NBRC 14495</strain>
    </source>
</reference>
<feature type="transmembrane region" description="Helical" evidence="8">
    <location>
        <begin position="520"/>
        <end position="538"/>
    </location>
</feature>
<comment type="similarity">
    <text evidence="2">Belongs to the resistance-nodulation-cell division (RND) (TC 2.A.6) family. MmpL subfamily.</text>
</comment>
<feature type="transmembrane region" description="Helical" evidence="8">
    <location>
        <begin position="668"/>
        <end position="693"/>
    </location>
</feature>
<dbReference type="RefSeq" id="WP_120315829.1">
    <property type="nucleotide sequence ID" value="NZ_BONH01000001.1"/>
</dbReference>
<dbReference type="PANTHER" id="PTHR33406:SF11">
    <property type="entry name" value="MEMBRANE PROTEIN SCO6666-RELATED"/>
    <property type="match status" value="1"/>
</dbReference>
<feature type="transmembrane region" description="Helical" evidence="8">
    <location>
        <begin position="550"/>
        <end position="570"/>
    </location>
</feature>
<evidence type="ECO:0000256" key="5">
    <source>
        <dbReference type="ARBA" id="ARBA00022989"/>
    </source>
</evidence>
<evidence type="ECO:0000256" key="2">
    <source>
        <dbReference type="ARBA" id="ARBA00010157"/>
    </source>
</evidence>
<dbReference type="EMBL" id="BONH01000001">
    <property type="protein sequence ID" value="GIF94915.1"/>
    <property type="molecule type" value="Genomic_DNA"/>
</dbReference>
<feature type="transmembrane region" description="Helical" evidence="8">
    <location>
        <begin position="285"/>
        <end position="304"/>
    </location>
</feature>
<feature type="transmembrane region" description="Helical" evidence="8">
    <location>
        <begin position="590"/>
        <end position="609"/>
    </location>
</feature>
<protein>
    <submittedName>
        <fullName evidence="10">Putative membrane protein</fullName>
    </submittedName>
</protein>
<keyword evidence="3" id="KW-1003">Cell membrane</keyword>
<evidence type="ECO:0000256" key="8">
    <source>
        <dbReference type="SAM" id="Phobius"/>
    </source>
</evidence>
<keyword evidence="11" id="KW-1185">Reference proteome</keyword>
<feature type="transmembrane region" description="Helical" evidence="8">
    <location>
        <begin position="239"/>
        <end position="259"/>
    </location>
</feature>
<feature type="compositionally biased region" description="Low complexity" evidence="7">
    <location>
        <begin position="727"/>
        <end position="739"/>
    </location>
</feature>
<organism evidence="10 11">
    <name type="scientific">Catellatospora citrea</name>
    <dbReference type="NCBI Taxonomy" id="53366"/>
    <lineage>
        <taxon>Bacteria</taxon>
        <taxon>Bacillati</taxon>
        <taxon>Actinomycetota</taxon>
        <taxon>Actinomycetes</taxon>
        <taxon>Micromonosporales</taxon>
        <taxon>Micromonosporaceae</taxon>
        <taxon>Catellatospora</taxon>
    </lineage>
</organism>
<name>A0A8J3NW82_9ACTN</name>
<keyword evidence="5 8" id="KW-1133">Transmembrane helix</keyword>
<dbReference type="AlphaFoldDB" id="A0A8J3NW82"/>
<sequence length="739" mass="76694">MVTREDTMLARLGRIAARGRYAVIAGWVGIALCGAVFGGTVYDRTQPLDDLRPDAPSTAAQARLDELTPTGEQLVAVLSGRNFFATDLVNQATQLMFEIRAIPGVVKVTDPWTAGSAQITADSESSLVVVELSPQLSDDDALAVADRVSAALHRVAVPQVLVGGKLLAERDFGDQAVADAALGESVALIVLCGALVVMLGGLAAGSLPIGAALATVAGTLLALTGLAGAIGVSDYTVNVVTLLGLGLAVDYSLLIVARFREERAADPRAPIPDLLARTVATAGRAVLVSGLAVGAALSGLFVFADPLLAAMALGGALVVLLATATGLTLVPALIAIAHRRIPAPGTRTWVWRRPVRRGPGMLARSAAFAQRRPVAVALAVTGALLTLGVPLLHVNLADSDARSLPAGSEARQAYEAYEHHFAVKYPQPVPVVIEAAAADPAVQSLLTRIRALPGVTDVDLRENVPPQVVIAEVERPGPAADEHAQQFVRDLRALETPVPVLVAGPAAQLVDAKDATADRLPAALAVVVVATALLLFLLTGSLVVPVKALLMNLLTMLATLGVLVAVFQWGWGSGLLGFTPWGALDLTTPLLLFVFVFGLSMDYEVFLLARIREEWARRTGDDRAANDRAVLAGITATGPVVTAAAVSIGIVFLGFALGELVAVKEIGVGMAVAVLLDVTVVRGLLLPAIMSLLGRANWWPARGAALPTAPDPAPPNLPRPRRDRPAKASSASAARTPRP</sequence>
<evidence type="ECO:0000256" key="6">
    <source>
        <dbReference type="ARBA" id="ARBA00023136"/>
    </source>
</evidence>
<comment type="caution">
    <text evidence="10">The sequence shown here is derived from an EMBL/GenBank/DDBJ whole genome shotgun (WGS) entry which is preliminary data.</text>
</comment>
<feature type="compositionally biased region" description="Pro residues" evidence="7">
    <location>
        <begin position="709"/>
        <end position="718"/>
    </location>
</feature>
<feature type="transmembrane region" description="Helical" evidence="8">
    <location>
        <begin position="21"/>
        <end position="42"/>
    </location>
</feature>
<dbReference type="InterPro" id="IPR000731">
    <property type="entry name" value="SSD"/>
</dbReference>
<dbReference type="SUPFAM" id="SSF82866">
    <property type="entry name" value="Multidrug efflux transporter AcrB transmembrane domain"/>
    <property type="match status" value="2"/>
</dbReference>
<dbReference type="InterPro" id="IPR050545">
    <property type="entry name" value="Mycobact_MmpL"/>
</dbReference>
<feature type="transmembrane region" description="Helical" evidence="8">
    <location>
        <begin position="186"/>
        <end position="204"/>
    </location>
</feature>
<evidence type="ECO:0000256" key="7">
    <source>
        <dbReference type="SAM" id="MobiDB-lite"/>
    </source>
</evidence>
<feature type="transmembrane region" description="Helical" evidence="8">
    <location>
        <begin position="211"/>
        <end position="233"/>
    </location>
</feature>
<dbReference type="PROSITE" id="PS50156">
    <property type="entry name" value="SSD"/>
    <property type="match status" value="1"/>
</dbReference>
<dbReference type="Gene3D" id="1.20.1640.10">
    <property type="entry name" value="Multidrug efflux transporter AcrB transmembrane domain"/>
    <property type="match status" value="2"/>
</dbReference>
<dbReference type="InterPro" id="IPR004869">
    <property type="entry name" value="MMPL_dom"/>
</dbReference>
<evidence type="ECO:0000256" key="4">
    <source>
        <dbReference type="ARBA" id="ARBA00022692"/>
    </source>
</evidence>
<feature type="region of interest" description="Disordered" evidence="7">
    <location>
        <begin position="705"/>
        <end position="739"/>
    </location>
</feature>
<dbReference type="Pfam" id="PF03176">
    <property type="entry name" value="MMPL"/>
    <property type="match status" value="2"/>
</dbReference>
<feature type="transmembrane region" description="Helical" evidence="8">
    <location>
        <begin position="310"/>
        <end position="337"/>
    </location>
</feature>
<dbReference type="Proteomes" id="UP000659904">
    <property type="component" value="Unassembled WGS sequence"/>
</dbReference>
<evidence type="ECO:0000259" key="9">
    <source>
        <dbReference type="PROSITE" id="PS50156"/>
    </source>
</evidence>
<feature type="transmembrane region" description="Helical" evidence="8">
    <location>
        <begin position="374"/>
        <end position="394"/>
    </location>
</feature>
<comment type="subcellular location">
    <subcellularLocation>
        <location evidence="1">Cell membrane</location>
        <topology evidence="1">Multi-pass membrane protein</topology>
    </subcellularLocation>
</comment>
<feature type="transmembrane region" description="Helical" evidence="8">
    <location>
        <begin position="630"/>
        <end position="656"/>
    </location>
</feature>
<gene>
    <name evidence="10" type="ORF">Cci01nite_00090</name>
</gene>
<evidence type="ECO:0000313" key="10">
    <source>
        <dbReference type="EMBL" id="GIF94915.1"/>
    </source>
</evidence>